<proteinExistence type="predicted"/>
<name>A0A178UNZ0_ARATH</name>
<dbReference type="EMBL" id="LUHQ01000005">
    <property type="protein sequence ID" value="OAO94361.1"/>
    <property type="molecule type" value="Genomic_DNA"/>
</dbReference>
<accession>A0A178UNZ0</accession>
<sequence>MAYRRRQGIGKFATFKEEVDRLPPESITAVKDRSPPARSSPAFDQPRSKVSPLSQLRVHFMFLHLHDPLLGYP</sequence>
<evidence type="ECO:0000256" key="1">
    <source>
        <dbReference type="SAM" id="MobiDB-lite"/>
    </source>
</evidence>
<evidence type="ECO:0000313" key="3">
    <source>
        <dbReference type="Proteomes" id="UP000078284"/>
    </source>
</evidence>
<protein>
    <submittedName>
        <fullName evidence="2">Uncharacterized protein</fullName>
    </submittedName>
</protein>
<comment type="caution">
    <text evidence="2">The sequence shown here is derived from an EMBL/GenBank/DDBJ whole genome shotgun (WGS) entry which is preliminary data.</text>
</comment>
<dbReference type="AlphaFoldDB" id="A0A178UNZ0"/>
<reference evidence="3" key="1">
    <citation type="journal article" date="2016" name="Proc. Natl. Acad. Sci. U.S.A.">
        <title>Chromosome-level assembly of Arabidopsis thaliana Ler reveals the extent of translocation and inversion polymorphisms.</title>
        <authorList>
            <person name="Zapata L."/>
            <person name="Ding J."/>
            <person name="Willing E.M."/>
            <person name="Hartwig B."/>
            <person name="Bezdan D."/>
            <person name="Jiao W.B."/>
            <person name="Patel V."/>
            <person name="Velikkakam James G."/>
            <person name="Koornneef M."/>
            <person name="Ossowski S."/>
            <person name="Schneeberger K."/>
        </authorList>
    </citation>
    <scope>NUCLEOTIDE SEQUENCE [LARGE SCALE GENOMIC DNA]</scope>
    <source>
        <strain evidence="3">cv. Landsberg erecta</strain>
    </source>
</reference>
<organism evidence="2 3">
    <name type="scientific">Arabidopsis thaliana</name>
    <name type="common">Mouse-ear cress</name>
    <dbReference type="NCBI Taxonomy" id="3702"/>
    <lineage>
        <taxon>Eukaryota</taxon>
        <taxon>Viridiplantae</taxon>
        <taxon>Streptophyta</taxon>
        <taxon>Embryophyta</taxon>
        <taxon>Tracheophyta</taxon>
        <taxon>Spermatophyta</taxon>
        <taxon>Magnoliopsida</taxon>
        <taxon>eudicotyledons</taxon>
        <taxon>Gunneridae</taxon>
        <taxon>Pentapetalae</taxon>
        <taxon>rosids</taxon>
        <taxon>malvids</taxon>
        <taxon>Brassicales</taxon>
        <taxon>Brassicaceae</taxon>
        <taxon>Camelineae</taxon>
        <taxon>Arabidopsis</taxon>
    </lineage>
</organism>
<evidence type="ECO:0000313" key="2">
    <source>
        <dbReference type="EMBL" id="OAO94361.1"/>
    </source>
</evidence>
<gene>
    <name evidence="2" type="ordered locus">AXX17_At5g01060</name>
</gene>
<dbReference type="ExpressionAtlas" id="A0A178UNZ0">
    <property type="expression patterns" value="baseline and differential"/>
</dbReference>
<dbReference type="Proteomes" id="UP000078284">
    <property type="component" value="Chromosome 5"/>
</dbReference>
<feature type="region of interest" description="Disordered" evidence="1">
    <location>
        <begin position="23"/>
        <end position="49"/>
    </location>
</feature>